<evidence type="ECO:0000256" key="7">
    <source>
        <dbReference type="ARBA" id="ARBA00023062"/>
    </source>
</evidence>
<protein>
    <recommendedName>
        <fullName evidence="2">proline dehydrogenase</fullName>
        <ecNumber evidence="2">1.5.5.2</ecNumber>
    </recommendedName>
</protein>
<dbReference type="InterPro" id="IPR015659">
    <property type="entry name" value="Proline_oxidase"/>
</dbReference>
<dbReference type="GO" id="GO:0000166">
    <property type="term" value="F:nucleotide binding"/>
    <property type="evidence" value="ECO:0007669"/>
    <property type="project" value="UniProtKB-KW"/>
</dbReference>
<evidence type="ECO:0000256" key="4">
    <source>
        <dbReference type="ARBA" id="ARBA00022741"/>
    </source>
</evidence>
<dbReference type="PANTHER" id="PTHR13914:SF0">
    <property type="entry name" value="PROLINE DEHYDROGENASE 1, MITOCHONDRIAL"/>
    <property type="match status" value="1"/>
</dbReference>
<keyword evidence="4 10" id="KW-0547">Nucleotide-binding</keyword>
<dbReference type="InterPro" id="IPR029041">
    <property type="entry name" value="FAD-linked_oxidoreductase-like"/>
</dbReference>
<evidence type="ECO:0000313" key="13">
    <source>
        <dbReference type="EMBL" id="MCM5672771.1"/>
    </source>
</evidence>
<evidence type="ECO:0000256" key="8">
    <source>
        <dbReference type="ARBA" id="ARBA00048779"/>
    </source>
</evidence>
<keyword evidence="14" id="KW-1185">Reference proteome</keyword>
<gene>
    <name evidence="12" type="ORF">AZE34_09955</name>
    <name evidence="13" type="ORF">J7T32_008460</name>
</gene>
<comment type="catalytic activity">
    <reaction evidence="8">
        <text>L-proline + a quinone = (S)-1-pyrroline-5-carboxylate + a quinol + H(+)</text>
        <dbReference type="Rhea" id="RHEA:23784"/>
        <dbReference type="ChEBI" id="CHEBI:15378"/>
        <dbReference type="ChEBI" id="CHEBI:17388"/>
        <dbReference type="ChEBI" id="CHEBI:24646"/>
        <dbReference type="ChEBI" id="CHEBI:60039"/>
        <dbReference type="ChEBI" id="CHEBI:132124"/>
        <dbReference type="EC" id="1.5.5.2"/>
    </reaction>
</comment>
<dbReference type="EMBL" id="CP014567">
    <property type="protein sequence ID" value="AVI07043.1"/>
    <property type="molecule type" value="Genomic_DNA"/>
</dbReference>
<reference evidence="13 14" key="2">
    <citation type="submission" date="2022-06" db="EMBL/GenBank/DDBJ databases">
        <title>Staphylococcus hominis ShoR14 genome sequence.</title>
        <authorList>
            <person name="Yeo C.C."/>
            <person name="Chew C.H."/>
            <person name="Che Hamzah A.M."/>
            <person name="Al-Trad E.I."/>
        </authorList>
    </citation>
    <scope>NUCLEOTIDE SEQUENCE [LARGE SCALE GENOMIC DNA]</scope>
    <source>
        <strain evidence="13 14">ShoR14</strain>
    </source>
</reference>
<feature type="binding site" evidence="10">
    <location>
        <begin position="183"/>
        <end position="185"/>
    </location>
    <ligand>
        <name>FAD</name>
        <dbReference type="ChEBI" id="CHEBI:57692"/>
    </ligand>
</feature>
<dbReference type="EMBL" id="JAGHKT020000011">
    <property type="protein sequence ID" value="MCM5672771.1"/>
    <property type="molecule type" value="Genomic_DNA"/>
</dbReference>
<dbReference type="UniPathway" id="UPA00261">
    <property type="reaction ID" value="UER00373"/>
</dbReference>
<evidence type="ECO:0000313" key="12">
    <source>
        <dbReference type="EMBL" id="AVI07043.1"/>
    </source>
</evidence>
<evidence type="ECO:0000259" key="11">
    <source>
        <dbReference type="Pfam" id="PF01619"/>
    </source>
</evidence>
<evidence type="ECO:0000313" key="14">
    <source>
        <dbReference type="Proteomes" id="UP000665944"/>
    </source>
</evidence>
<dbReference type="PANTHER" id="PTHR13914">
    <property type="entry name" value="PROLINE OXIDASE"/>
    <property type="match status" value="1"/>
</dbReference>
<feature type="binding site" evidence="10">
    <location>
        <position position="197"/>
    </location>
    <ligand>
        <name>FAD</name>
        <dbReference type="ChEBI" id="CHEBI:57692"/>
    </ligand>
</feature>
<evidence type="ECO:0000256" key="10">
    <source>
        <dbReference type="PIRSR" id="PIRSR000196-2"/>
    </source>
</evidence>
<keyword evidence="5 10" id="KW-0274">FAD</keyword>
<proteinExistence type="predicted"/>
<feature type="binding site" evidence="9">
    <location>
        <position position="97"/>
    </location>
    <ligand>
        <name>substrate</name>
    </ligand>
</feature>
<feature type="domain" description="Proline dehydrogenase" evidence="11">
    <location>
        <begin position="43"/>
        <end position="294"/>
    </location>
</feature>
<comment type="cofactor">
    <cofactor evidence="10">
        <name>FAD</name>
        <dbReference type="ChEBI" id="CHEBI:57692"/>
    </cofactor>
    <text evidence="10">Binds 1 FAD per subunit.</text>
</comment>
<dbReference type="Gene3D" id="3.20.20.220">
    <property type="match status" value="1"/>
</dbReference>
<organism evidence="12">
    <name type="scientific">Staphylococcus hominis</name>
    <dbReference type="NCBI Taxonomy" id="1290"/>
    <lineage>
        <taxon>Bacteria</taxon>
        <taxon>Bacillati</taxon>
        <taxon>Bacillota</taxon>
        <taxon>Bacilli</taxon>
        <taxon>Bacillales</taxon>
        <taxon>Staphylococcaceae</taxon>
        <taxon>Staphylococcus</taxon>
    </lineage>
</organism>
<dbReference type="InterPro" id="IPR002872">
    <property type="entry name" value="Proline_DH_dom"/>
</dbReference>
<sequence length="333" mass="38275">MSLFRDFFITLSNITYLNEMAKKIGPTMGANRVVAGNTIEQLIDTIERLNAKHIDVTVDNLGEFVNTKAAATQAKNEILEIMEAINKYQVSAHMSVKVSSLGGEFDTELAYQNLRDILLKANTYDNMHINIDMEKYNSLSQTLQILDRLKGEFRNVGTVIQGYLYDAEKLIDKYPELRLRLVKGAYKENDTIAYQSKKDIDKNYINIIEKRLLNAKNFTSIATHDDKIINHVKQFVKDHHIEKSTFEFQMLYGFRNELAEEIARQGYHFTVYVPYGNDWFAYFMRRLAERPQNLSLAYQEFISTEALKKIGLVSGLALGTLTLVSSIVKLLKR</sequence>
<dbReference type="EC" id="1.5.5.2" evidence="2"/>
<name>A0A3S7H0Q9_STAHO</name>
<dbReference type="Pfam" id="PF01619">
    <property type="entry name" value="Pro_dh"/>
    <property type="match status" value="1"/>
</dbReference>
<evidence type="ECO:0000256" key="3">
    <source>
        <dbReference type="ARBA" id="ARBA00022630"/>
    </source>
</evidence>
<keyword evidence="3" id="KW-0285">Flavoprotein</keyword>
<feature type="binding site" evidence="10">
    <location>
        <begin position="223"/>
        <end position="224"/>
    </location>
    <ligand>
        <name>FAD</name>
        <dbReference type="ChEBI" id="CHEBI:57692"/>
    </ligand>
</feature>
<evidence type="ECO:0000256" key="9">
    <source>
        <dbReference type="PIRSR" id="PIRSR000196-1"/>
    </source>
</evidence>
<dbReference type="PIRSF" id="PIRSF000196">
    <property type="entry name" value="Pro_dehydrog"/>
    <property type="match status" value="1"/>
</dbReference>
<keyword evidence="6" id="KW-0560">Oxidoreductase</keyword>
<dbReference type="RefSeq" id="WP_017176357.1">
    <property type="nucleotide sequence ID" value="NZ_CAXOIK010000019.1"/>
</dbReference>
<dbReference type="SUPFAM" id="SSF51730">
    <property type="entry name" value="FAD-linked oxidoreductase"/>
    <property type="match status" value="1"/>
</dbReference>
<dbReference type="AlphaFoldDB" id="A0A3S7H0Q9"/>
<feature type="binding site" evidence="9">
    <location>
        <position position="285"/>
    </location>
    <ligand>
        <name>substrate</name>
    </ligand>
</feature>
<dbReference type="Proteomes" id="UP000665944">
    <property type="component" value="Unassembled WGS sequence"/>
</dbReference>
<dbReference type="GO" id="GO:0010133">
    <property type="term" value="P:L-proline catabolic process to L-glutamate"/>
    <property type="evidence" value="ECO:0007669"/>
    <property type="project" value="UniProtKB-UniPathway"/>
</dbReference>
<keyword evidence="7" id="KW-0642">Proline metabolism</keyword>
<feature type="binding site" evidence="10">
    <location>
        <position position="161"/>
    </location>
    <ligand>
        <name>FAD</name>
        <dbReference type="ChEBI" id="CHEBI:57692"/>
    </ligand>
</feature>
<feature type="binding site" evidence="10">
    <location>
        <position position="133"/>
    </location>
    <ligand>
        <name>FAD</name>
        <dbReference type="ChEBI" id="CHEBI:57692"/>
    </ligand>
</feature>
<evidence type="ECO:0000256" key="5">
    <source>
        <dbReference type="ARBA" id="ARBA00022827"/>
    </source>
</evidence>
<comment type="pathway">
    <text evidence="1">Amino-acid degradation; L-proline degradation into L-glutamate; L-glutamate from L-proline: step 1/2.</text>
</comment>
<evidence type="ECO:0000256" key="6">
    <source>
        <dbReference type="ARBA" id="ARBA00023002"/>
    </source>
</evidence>
<evidence type="ECO:0000256" key="1">
    <source>
        <dbReference type="ARBA" id="ARBA00004739"/>
    </source>
</evidence>
<feature type="binding site" evidence="9">
    <location>
        <position position="286"/>
    </location>
    <ligand>
        <name>substrate</name>
    </ligand>
</feature>
<evidence type="ECO:0000256" key="2">
    <source>
        <dbReference type="ARBA" id="ARBA00012695"/>
    </source>
</evidence>
<reference evidence="12" key="1">
    <citation type="submission" date="2016-02" db="EMBL/GenBank/DDBJ databases">
        <title>Genomic sequence of a clinical Staphylococcus hominis isolate.</title>
        <authorList>
            <person name="McClure J.M."/>
            <person name="Zhang K."/>
        </authorList>
    </citation>
    <scope>NUCLEOTIDE SEQUENCE</scope>
    <source>
        <strain evidence="12">C34847</strain>
    </source>
</reference>
<dbReference type="InterPro" id="IPR008219">
    <property type="entry name" value="PRODH_bac_arc"/>
</dbReference>
<accession>A0A3S7H0Q9</accession>
<dbReference type="GO" id="GO:0004657">
    <property type="term" value="F:proline dehydrogenase activity"/>
    <property type="evidence" value="ECO:0007669"/>
    <property type="project" value="UniProtKB-EC"/>
</dbReference>